<dbReference type="Gene3D" id="3.40.1090.10">
    <property type="entry name" value="Cytosolic phospholipase A2 catalytic domain"/>
    <property type="match status" value="2"/>
</dbReference>
<organism evidence="6 7">
    <name type="scientific">Catenulispora acidiphila (strain DSM 44928 / JCM 14897 / NBRC 102108 / NRRL B-24433 / ID139908)</name>
    <dbReference type="NCBI Taxonomy" id="479433"/>
    <lineage>
        <taxon>Bacteria</taxon>
        <taxon>Bacillati</taxon>
        <taxon>Actinomycetota</taxon>
        <taxon>Actinomycetes</taxon>
        <taxon>Catenulisporales</taxon>
        <taxon>Catenulisporaceae</taxon>
        <taxon>Catenulispora</taxon>
    </lineage>
</organism>
<dbReference type="KEGG" id="cai:Caci_2574"/>
<dbReference type="CDD" id="cd07208">
    <property type="entry name" value="Pat_hypo_Ecoli_yjju_like"/>
    <property type="match status" value="1"/>
</dbReference>
<dbReference type="RefSeq" id="WP_012786785.1">
    <property type="nucleotide sequence ID" value="NC_013131.1"/>
</dbReference>
<name>C7PXN9_CATAD</name>
<proteinExistence type="predicted"/>
<dbReference type="InParanoid" id="C7PXN9"/>
<dbReference type="SUPFAM" id="SSF52151">
    <property type="entry name" value="FabD/lysophospholipase-like"/>
    <property type="match status" value="1"/>
</dbReference>
<feature type="domain" description="PNPLA" evidence="5">
    <location>
        <begin position="30"/>
        <end position="201"/>
    </location>
</feature>
<dbReference type="PANTHER" id="PTHR14226">
    <property type="entry name" value="NEUROPATHY TARGET ESTERASE/SWISS CHEESE D.MELANOGASTER"/>
    <property type="match status" value="1"/>
</dbReference>
<keyword evidence="2 4" id="KW-0442">Lipid degradation</keyword>
<dbReference type="GO" id="GO:0016042">
    <property type="term" value="P:lipid catabolic process"/>
    <property type="evidence" value="ECO:0007669"/>
    <property type="project" value="UniProtKB-UniRule"/>
</dbReference>
<dbReference type="PANTHER" id="PTHR14226:SF64">
    <property type="entry name" value="PNPLA DOMAIN-CONTAINING PROTEIN"/>
    <property type="match status" value="1"/>
</dbReference>
<dbReference type="InterPro" id="IPR016035">
    <property type="entry name" value="Acyl_Trfase/lysoPLipase"/>
</dbReference>
<comment type="caution">
    <text evidence="4">Lacks conserved residue(s) required for the propagation of feature annotation.</text>
</comment>
<dbReference type="eggNOG" id="COG4667">
    <property type="taxonomic scope" value="Bacteria"/>
</dbReference>
<feature type="active site" description="Proton acceptor" evidence="4">
    <location>
        <position position="188"/>
    </location>
</feature>
<dbReference type="STRING" id="479433.Caci_2574"/>
<dbReference type="InterPro" id="IPR002641">
    <property type="entry name" value="PNPLA_dom"/>
</dbReference>
<evidence type="ECO:0000313" key="7">
    <source>
        <dbReference type="Proteomes" id="UP000000851"/>
    </source>
</evidence>
<dbReference type="Proteomes" id="UP000000851">
    <property type="component" value="Chromosome"/>
</dbReference>
<dbReference type="OrthoDB" id="4080114at2"/>
<dbReference type="InterPro" id="IPR037483">
    <property type="entry name" value="YjjU-like"/>
</dbReference>
<dbReference type="Pfam" id="PF01734">
    <property type="entry name" value="Patatin"/>
    <property type="match status" value="1"/>
</dbReference>
<keyword evidence="1 4" id="KW-0378">Hydrolase</keyword>
<dbReference type="AlphaFoldDB" id="C7PXN9"/>
<evidence type="ECO:0000256" key="1">
    <source>
        <dbReference type="ARBA" id="ARBA00022801"/>
    </source>
</evidence>
<keyword evidence="3 4" id="KW-0443">Lipid metabolism</keyword>
<dbReference type="InterPro" id="IPR050301">
    <property type="entry name" value="NTE"/>
</dbReference>
<evidence type="ECO:0000256" key="3">
    <source>
        <dbReference type="ARBA" id="ARBA00023098"/>
    </source>
</evidence>
<feature type="active site" description="Nucleophile" evidence="4">
    <location>
        <position position="65"/>
    </location>
</feature>
<reference evidence="6 7" key="1">
    <citation type="journal article" date="2009" name="Stand. Genomic Sci.">
        <title>Complete genome sequence of Catenulispora acidiphila type strain (ID 139908).</title>
        <authorList>
            <person name="Copeland A."/>
            <person name="Lapidus A."/>
            <person name="Glavina Del Rio T."/>
            <person name="Nolan M."/>
            <person name="Lucas S."/>
            <person name="Chen F."/>
            <person name="Tice H."/>
            <person name="Cheng J.F."/>
            <person name="Bruce D."/>
            <person name="Goodwin L."/>
            <person name="Pitluck S."/>
            <person name="Mikhailova N."/>
            <person name="Pati A."/>
            <person name="Ivanova N."/>
            <person name="Mavromatis K."/>
            <person name="Chen A."/>
            <person name="Palaniappan K."/>
            <person name="Chain P."/>
            <person name="Land M."/>
            <person name="Hauser L."/>
            <person name="Chang Y.J."/>
            <person name="Jeffries C.D."/>
            <person name="Chertkov O."/>
            <person name="Brettin T."/>
            <person name="Detter J.C."/>
            <person name="Han C."/>
            <person name="Ali Z."/>
            <person name="Tindall B.J."/>
            <person name="Goker M."/>
            <person name="Bristow J."/>
            <person name="Eisen J.A."/>
            <person name="Markowitz V."/>
            <person name="Hugenholtz P."/>
            <person name="Kyrpides N.C."/>
            <person name="Klenk H.P."/>
        </authorList>
    </citation>
    <scope>NUCLEOTIDE SEQUENCE [LARGE SCALE GENOMIC DNA]</scope>
    <source>
        <strain evidence="7">DSM 44928 / JCM 14897 / NBRC 102108 / NRRL B-24433 / ID139908</strain>
    </source>
</reference>
<evidence type="ECO:0000259" key="5">
    <source>
        <dbReference type="PROSITE" id="PS51635"/>
    </source>
</evidence>
<keyword evidence="7" id="KW-1185">Reference proteome</keyword>
<evidence type="ECO:0000256" key="4">
    <source>
        <dbReference type="PROSITE-ProRule" id="PRU01161"/>
    </source>
</evidence>
<feature type="short sequence motif" description="GXSXG" evidence="4">
    <location>
        <begin position="63"/>
        <end position="67"/>
    </location>
</feature>
<gene>
    <name evidence="6" type="ordered locus">Caci_2574</name>
</gene>
<evidence type="ECO:0000256" key="2">
    <source>
        <dbReference type="ARBA" id="ARBA00022963"/>
    </source>
</evidence>
<protein>
    <submittedName>
        <fullName evidence="6">Patatin</fullName>
    </submittedName>
</protein>
<dbReference type="HOGENOM" id="CLU_920802_0_0_11"/>
<dbReference type="EMBL" id="CP001700">
    <property type="protein sequence ID" value="ACU71492.1"/>
    <property type="molecule type" value="Genomic_DNA"/>
</dbReference>
<dbReference type="GO" id="GO:0016787">
    <property type="term" value="F:hydrolase activity"/>
    <property type="evidence" value="ECO:0007669"/>
    <property type="project" value="UniProtKB-UniRule"/>
</dbReference>
<accession>C7PXN9</accession>
<evidence type="ECO:0000313" key="6">
    <source>
        <dbReference type="EMBL" id="ACU71492.1"/>
    </source>
</evidence>
<sequence>MKVTALELLRMRNQQGSEPGRRRDDARLALVIEGGSSRGAYSAGMTGAIEQLGILPLFDAVYGSSAGALNGAWMLCGKAESTMHAWWTPEIMRGTIDPKRALRRRPVVDTHYLVHTVYTDIMPMGFEQILASPIEFHPMATDAETGESVDLHPFLHDTPSLQAAFRASTAMPLLTGTPIQIDGRRFVDAGVSEAVPVRTALAQGATHVIALRTRRADERTTPPARIERIVLTRWFTRNAPGALQPWMNRTAIRAQEERVLAEHPGVLQIRPPVGSGDIGRTEVGGSALRAAVDIGRQAAFTALTPLE</sequence>
<dbReference type="PROSITE" id="PS51635">
    <property type="entry name" value="PNPLA"/>
    <property type="match status" value="1"/>
</dbReference>